<dbReference type="InterPro" id="IPR019987">
    <property type="entry name" value="GTP-bd_ribosome_bio_YsxC"/>
</dbReference>
<reference evidence="12 13" key="1">
    <citation type="submission" date="2019-12" db="EMBL/GenBank/DDBJ databases">
        <title>Microbes associate with the intestines of laboratory mice.</title>
        <authorList>
            <person name="Navarre W."/>
            <person name="Wong E."/>
        </authorList>
    </citation>
    <scope>NUCLEOTIDE SEQUENCE [LARGE SCALE GENOMIC DNA]</scope>
    <source>
        <strain evidence="12 13">NM82_D38</strain>
    </source>
</reference>
<evidence type="ECO:0000256" key="1">
    <source>
        <dbReference type="ARBA" id="ARBA00001946"/>
    </source>
</evidence>
<comment type="caution">
    <text evidence="12">The sequence shown here is derived from an EMBL/GenBank/DDBJ whole genome shotgun (WGS) entry which is preliminary data.</text>
</comment>
<keyword evidence="5 10" id="KW-0547">Nucleotide-binding</keyword>
<evidence type="ECO:0000256" key="6">
    <source>
        <dbReference type="ARBA" id="ARBA00022842"/>
    </source>
</evidence>
<dbReference type="SUPFAM" id="SSF52540">
    <property type="entry name" value="P-loop containing nucleoside triphosphate hydrolases"/>
    <property type="match status" value="1"/>
</dbReference>
<dbReference type="PANTHER" id="PTHR11649">
    <property type="entry name" value="MSS1/TRME-RELATED GTP-BINDING PROTEIN"/>
    <property type="match status" value="1"/>
</dbReference>
<keyword evidence="4" id="KW-0479">Metal-binding</keyword>
<evidence type="ECO:0000259" key="11">
    <source>
        <dbReference type="PROSITE" id="PS51706"/>
    </source>
</evidence>
<keyword evidence="3 10" id="KW-0132">Cell division</keyword>
<keyword evidence="13" id="KW-1185">Reference proteome</keyword>
<dbReference type="Proteomes" id="UP000472580">
    <property type="component" value="Unassembled WGS sequence"/>
</dbReference>
<gene>
    <name evidence="10" type="primary">engB</name>
    <name evidence="12" type="ORF">E5987_07720</name>
</gene>
<sequence>MSALFDSAKFVMSVSELDGLPDTDLPEIAFAGRSNAGKSTAINVLTRQVRLAFSSKTPGRTQLLNFFELSVKGLKPRERKPVGFFVDLPGYGFAKASPETRKNWEGLVGGYVQQRPQLTGMVVVMDARRPFMPADEFLLDFISFRPELKLHFLLNKADQLKNMERRAALNIAQKRAAEIGPQVSVQLFSGLKKEGVEQLQKVLSGWLNQPYP</sequence>
<dbReference type="NCBIfam" id="TIGR03598">
    <property type="entry name" value="GTPase_YsxC"/>
    <property type="match status" value="1"/>
</dbReference>
<accession>A0A6L6YHJ8</accession>
<dbReference type="InterPro" id="IPR027417">
    <property type="entry name" value="P-loop_NTPase"/>
</dbReference>
<evidence type="ECO:0000256" key="4">
    <source>
        <dbReference type="ARBA" id="ARBA00022723"/>
    </source>
</evidence>
<evidence type="ECO:0000256" key="9">
    <source>
        <dbReference type="ARBA" id="ARBA00023306"/>
    </source>
</evidence>
<evidence type="ECO:0000313" key="12">
    <source>
        <dbReference type="EMBL" id="MVX57097.1"/>
    </source>
</evidence>
<name>A0A6L6YHJ8_9BURK</name>
<dbReference type="OrthoDB" id="9804921at2"/>
<evidence type="ECO:0000313" key="13">
    <source>
        <dbReference type="Proteomes" id="UP000472580"/>
    </source>
</evidence>
<dbReference type="CDD" id="cd01876">
    <property type="entry name" value="YihA_EngB"/>
    <property type="match status" value="1"/>
</dbReference>
<evidence type="ECO:0000256" key="7">
    <source>
        <dbReference type="ARBA" id="ARBA00023134"/>
    </source>
</evidence>
<dbReference type="GO" id="GO:0000917">
    <property type="term" value="P:division septum assembly"/>
    <property type="evidence" value="ECO:0007669"/>
    <property type="project" value="UniProtKB-KW"/>
</dbReference>
<keyword evidence="7 10" id="KW-0342">GTP-binding</keyword>
<dbReference type="GO" id="GO:0046872">
    <property type="term" value="F:metal ion binding"/>
    <property type="evidence" value="ECO:0007669"/>
    <property type="project" value="UniProtKB-KW"/>
</dbReference>
<evidence type="ECO:0000256" key="3">
    <source>
        <dbReference type="ARBA" id="ARBA00022618"/>
    </source>
</evidence>
<proteinExistence type="inferred from homology"/>
<organism evidence="12 13">
    <name type="scientific">Parasutterella muris</name>
    <dbReference type="NCBI Taxonomy" id="2565572"/>
    <lineage>
        <taxon>Bacteria</taxon>
        <taxon>Pseudomonadati</taxon>
        <taxon>Pseudomonadota</taxon>
        <taxon>Betaproteobacteria</taxon>
        <taxon>Burkholderiales</taxon>
        <taxon>Sutterellaceae</taxon>
        <taxon>Parasutterella</taxon>
    </lineage>
</organism>
<dbReference type="PANTHER" id="PTHR11649:SF13">
    <property type="entry name" value="ENGB-TYPE G DOMAIN-CONTAINING PROTEIN"/>
    <property type="match status" value="1"/>
</dbReference>
<dbReference type="AlphaFoldDB" id="A0A6L6YHJ8"/>
<comment type="similarity">
    <text evidence="2 10">Belongs to the TRAFAC class TrmE-Era-EngA-EngB-Septin-like GTPase superfamily. EngB GTPase family.</text>
</comment>
<dbReference type="InterPro" id="IPR030393">
    <property type="entry name" value="G_ENGB_dom"/>
</dbReference>
<dbReference type="EMBL" id="WSRP01000021">
    <property type="protein sequence ID" value="MVX57097.1"/>
    <property type="molecule type" value="Genomic_DNA"/>
</dbReference>
<dbReference type="RefSeq" id="WP_160335525.1">
    <property type="nucleotide sequence ID" value="NZ_CALPCR010000006.1"/>
</dbReference>
<dbReference type="PROSITE" id="PS51706">
    <property type="entry name" value="G_ENGB"/>
    <property type="match status" value="1"/>
</dbReference>
<feature type="domain" description="EngB-type G" evidence="11">
    <location>
        <begin position="24"/>
        <end position="209"/>
    </location>
</feature>
<evidence type="ECO:0000256" key="8">
    <source>
        <dbReference type="ARBA" id="ARBA00023210"/>
    </source>
</evidence>
<keyword evidence="6" id="KW-0460">Magnesium</keyword>
<evidence type="ECO:0000256" key="2">
    <source>
        <dbReference type="ARBA" id="ARBA00009638"/>
    </source>
</evidence>
<dbReference type="HAMAP" id="MF_00321">
    <property type="entry name" value="GTPase_EngB"/>
    <property type="match status" value="1"/>
</dbReference>
<dbReference type="InterPro" id="IPR006073">
    <property type="entry name" value="GTP-bd"/>
</dbReference>
<dbReference type="GO" id="GO:0005525">
    <property type="term" value="F:GTP binding"/>
    <property type="evidence" value="ECO:0007669"/>
    <property type="project" value="UniProtKB-UniRule"/>
</dbReference>
<keyword evidence="9 10" id="KW-0131">Cell cycle</keyword>
<dbReference type="Pfam" id="PF01926">
    <property type="entry name" value="MMR_HSR1"/>
    <property type="match status" value="1"/>
</dbReference>
<keyword evidence="8 10" id="KW-0717">Septation</keyword>
<evidence type="ECO:0000256" key="10">
    <source>
        <dbReference type="HAMAP-Rule" id="MF_00321"/>
    </source>
</evidence>
<dbReference type="Gene3D" id="3.40.50.300">
    <property type="entry name" value="P-loop containing nucleotide triphosphate hydrolases"/>
    <property type="match status" value="1"/>
</dbReference>
<protein>
    <recommendedName>
        <fullName evidence="10">Probable GTP-binding protein EngB</fullName>
    </recommendedName>
</protein>
<dbReference type="GO" id="GO:0005829">
    <property type="term" value="C:cytosol"/>
    <property type="evidence" value="ECO:0007669"/>
    <property type="project" value="TreeGrafter"/>
</dbReference>
<comment type="cofactor">
    <cofactor evidence="1">
        <name>Mg(2+)</name>
        <dbReference type="ChEBI" id="CHEBI:18420"/>
    </cofactor>
</comment>
<evidence type="ECO:0000256" key="5">
    <source>
        <dbReference type="ARBA" id="ARBA00022741"/>
    </source>
</evidence>
<comment type="function">
    <text evidence="10">Necessary for normal cell division and for the maintenance of normal septation.</text>
</comment>